<dbReference type="AlphaFoldDB" id="A0A510UF08"/>
<reference evidence="1 2" key="1">
    <citation type="submission" date="2019-07" db="EMBL/GenBank/DDBJ databases">
        <title>Whole genome shotgun sequence of Aliivibrio fischeri NBRC 101058.</title>
        <authorList>
            <person name="Hosoyama A."/>
            <person name="Uohara A."/>
            <person name="Ohji S."/>
            <person name="Ichikawa N."/>
        </authorList>
    </citation>
    <scope>NUCLEOTIDE SEQUENCE [LARGE SCALE GENOMIC DNA]</scope>
    <source>
        <strain evidence="1 2">NBRC 101058</strain>
    </source>
</reference>
<gene>
    <name evidence="1" type="ORF">AFI02nite_12380</name>
</gene>
<dbReference type="Proteomes" id="UP000321787">
    <property type="component" value="Unassembled WGS sequence"/>
</dbReference>
<name>A0A510UF08_ALIFS</name>
<sequence>MRTKLSLREHYRSIQVAVKGNSNSELVGALSRAHDEYGLAVACKFSVLAHRELAVGTLEKYKPTLLDRLSLHKQLKAHRAYYKKSNDPDSIIRNRLLSVC</sequence>
<evidence type="ECO:0000313" key="2">
    <source>
        <dbReference type="Proteomes" id="UP000321787"/>
    </source>
</evidence>
<organism evidence="1 2">
    <name type="scientific">Aliivibrio fischeri</name>
    <name type="common">Vibrio fischeri</name>
    <dbReference type="NCBI Taxonomy" id="668"/>
    <lineage>
        <taxon>Bacteria</taxon>
        <taxon>Pseudomonadati</taxon>
        <taxon>Pseudomonadota</taxon>
        <taxon>Gammaproteobacteria</taxon>
        <taxon>Vibrionales</taxon>
        <taxon>Vibrionaceae</taxon>
        <taxon>Aliivibrio</taxon>
    </lineage>
</organism>
<proteinExistence type="predicted"/>
<protein>
    <submittedName>
        <fullName evidence="1">Uncharacterized protein</fullName>
    </submittedName>
</protein>
<dbReference type="RefSeq" id="WP_146862831.1">
    <property type="nucleotide sequence ID" value="NZ_BJTZ01000005.1"/>
</dbReference>
<comment type="caution">
    <text evidence="1">The sequence shown here is derived from an EMBL/GenBank/DDBJ whole genome shotgun (WGS) entry which is preliminary data.</text>
</comment>
<dbReference type="EMBL" id="BJTZ01000005">
    <property type="protein sequence ID" value="GEK13202.1"/>
    <property type="molecule type" value="Genomic_DNA"/>
</dbReference>
<accession>A0A510UF08</accession>
<evidence type="ECO:0000313" key="1">
    <source>
        <dbReference type="EMBL" id="GEK13202.1"/>
    </source>
</evidence>